<evidence type="ECO:0000313" key="2">
    <source>
        <dbReference type="Proteomes" id="UP000607653"/>
    </source>
</evidence>
<organism evidence="1 2">
    <name type="scientific">Nelumbo nucifera</name>
    <name type="common">Sacred lotus</name>
    <dbReference type="NCBI Taxonomy" id="4432"/>
    <lineage>
        <taxon>Eukaryota</taxon>
        <taxon>Viridiplantae</taxon>
        <taxon>Streptophyta</taxon>
        <taxon>Embryophyta</taxon>
        <taxon>Tracheophyta</taxon>
        <taxon>Spermatophyta</taxon>
        <taxon>Magnoliopsida</taxon>
        <taxon>Proteales</taxon>
        <taxon>Nelumbonaceae</taxon>
        <taxon>Nelumbo</taxon>
    </lineage>
</organism>
<dbReference type="EMBL" id="DUZY01000005">
    <property type="protein sequence ID" value="DAD40830.1"/>
    <property type="molecule type" value="Genomic_DNA"/>
</dbReference>
<name>A0A822Z8A2_NELNU</name>
<gene>
    <name evidence="1" type="ORF">HUJ06_015154</name>
</gene>
<protein>
    <submittedName>
        <fullName evidence="1">Uncharacterized protein</fullName>
    </submittedName>
</protein>
<comment type="caution">
    <text evidence="1">The sequence shown here is derived from an EMBL/GenBank/DDBJ whole genome shotgun (WGS) entry which is preliminary data.</text>
</comment>
<dbReference type="AlphaFoldDB" id="A0A822Z8A2"/>
<dbReference type="Proteomes" id="UP000607653">
    <property type="component" value="Unassembled WGS sequence"/>
</dbReference>
<evidence type="ECO:0000313" key="1">
    <source>
        <dbReference type="EMBL" id="DAD40830.1"/>
    </source>
</evidence>
<proteinExistence type="predicted"/>
<keyword evidence="2" id="KW-1185">Reference proteome</keyword>
<sequence length="75" mass="8543">MAFTMESTYHMNKDHEKSLPLVPLPDPYPLSRCIEVLNGVPGSDPKLYANAMNLCMHSHSREVIFQVPMELMSHD</sequence>
<reference evidence="1 2" key="1">
    <citation type="journal article" date="2020" name="Mol. Biol. Evol.">
        <title>Distinct Expression and Methylation Patterns for Genes with Different Fates following a Single Whole-Genome Duplication in Flowering Plants.</title>
        <authorList>
            <person name="Shi T."/>
            <person name="Rahmani R.S."/>
            <person name="Gugger P.F."/>
            <person name="Wang M."/>
            <person name="Li H."/>
            <person name="Zhang Y."/>
            <person name="Li Z."/>
            <person name="Wang Q."/>
            <person name="Van de Peer Y."/>
            <person name="Marchal K."/>
            <person name="Chen J."/>
        </authorList>
    </citation>
    <scope>NUCLEOTIDE SEQUENCE [LARGE SCALE GENOMIC DNA]</scope>
    <source>
        <tissue evidence="1">Leaf</tissue>
    </source>
</reference>
<accession>A0A822Z8A2</accession>